<proteinExistence type="predicted"/>
<comment type="caution">
    <text evidence="2">The sequence shown here is derived from an EMBL/GenBank/DDBJ whole genome shotgun (WGS) entry which is preliminary data.</text>
</comment>
<dbReference type="AlphaFoldDB" id="A0AAV0V646"/>
<gene>
    <name evidence="2" type="ORF">PDE001_LOCUS9162</name>
</gene>
<accession>A0AAV0V646</accession>
<dbReference type="Proteomes" id="UP001162029">
    <property type="component" value="Unassembled WGS sequence"/>
</dbReference>
<keyword evidence="3" id="KW-1185">Reference proteome</keyword>
<name>A0AAV0V646_9STRA</name>
<feature type="compositionally biased region" description="Acidic residues" evidence="1">
    <location>
        <begin position="54"/>
        <end position="64"/>
    </location>
</feature>
<feature type="region of interest" description="Disordered" evidence="1">
    <location>
        <begin position="1"/>
        <end position="24"/>
    </location>
</feature>
<evidence type="ECO:0008006" key="4">
    <source>
        <dbReference type="Google" id="ProtNLM"/>
    </source>
</evidence>
<feature type="region of interest" description="Disordered" evidence="1">
    <location>
        <begin position="54"/>
        <end position="109"/>
    </location>
</feature>
<evidence type="ECO:0000256" key="1">
    <source>
        <dbReference type="SAM" id="MobiDB-lite"/>
    </source>
</evidence>
<organism evidence="2 3">
    <name type="scientific">Peronospora destructor</name>
    <dbReference type="NCBI Taxonomy" id="86335"/>
    <lineage>
        <taxon>Eukaryota</taxon>
        <taxon>Sar</taxon>
        <taxon>Stramenopiles</taxon>
        <taxon>Oomycota</taxon>
        <taxon>Peronosporomycetes</taxon>
        <taxon>Peronosporales</taxon>
        <taxon>Peronosporaceae</taxon>
        <taxon>Peronospora</taxon>
    </lineage>
</organism>
<feature type="compositionally biased region" description="Basic and acidic residues" evidence="1">
    <location>
        <begin position="14"/>
        <end position="24"/>
    </location>
</feature>
<reference evidence="2" key="1">
    <citation type="submission" date="2022-12" db="EMBL/GenBank/DDBJ databases">
        <authorList>
            <person name="Webb A."/>
        </authorList>
    </citation>
    <scope>NUCLEOTIDE SEQUENCE</scope>
    <source>
        <strain evidence="2">Pd1</strain>
    </source>
</reference>
<dbReference type="EMBL" id="CANTFM010001998">
    <property type="protein sequence ID" value="CAI5743983.1"/>
    <property type="molecule type" value="Genomic_DNA"/>
</dbReference>
<evidence type="ECO:0000313" key="2">
    <source>
        <dbReference type="EMBL" id="CAI5743983.1"/>
    </source>
</evidence>
<evidence type="ECO:0000313" key="3">
    <source>
        <dbReference type="Proteomes" id="UP001162029"/>
    </source>
</evidence>
<sequence length="124" mass="14500">METVDQFSAKRTRHDLNVKSNASKEEMPLLFMDKLPSNFHQNAELAAIATFMDSADERENNDEEVSGKGSKRRQQRRDTVMKSIRRRQPYAKLTPKDRNKRKRNKATTSDIKELQLFLSMFHVS</sequence>
<protein>
    <recommendedName>
        <fullName evidence="4">Tantalus-like domain-containing protein</fullName>
    </recommendedName>
</protein>